<accession>A0A8X7R473</accession>
<dbReference type="OrthoDB" id="1394818at2759"/>
<evidence type="ECO:0000256" key="1">
    <source>
        <dbReference type="ARBA" id="ARBA00004162"/>
    </source>
</evidence>
<dbReference type="AlphaFoldDB" id="A0A8X7R473"/>
<sequence>MVGIDLSDNLLHGEIPEALFRQKNIEYLNLSYNFLEGQLPRLELPRLKALDLSHNSLSGQVTGNVSTPPGLTLLNLSHNCFSGIVTEKEGLGKFPGALVGNRSFVWNLQETSVILQTLMQQERKYIRTSWWKDLYRFGYSV</sequence>
<keyword evidence="4" id="KW-0433">Leucine-rich repeat</keyword>
<evidence type="ECO:0000256" key="10">
    <source>
        <dbReference type="ARBA" id="ARBA00023170"/>
    </source>
</evidence>
<dbReference type="PANTHER" id="PTHR48062:SF52">
    <property type="entry name" value="RECEPTOR-LIKE PROTEIN 8-RELATED"/>
    <property type="match status" value="1"/>
</dbReference>
<evidence type="ECO:0000256" key="5">
    <source>
        <dbReference type="ARBA" id="ARBA00022692"/>
    </source>
</evidence>
<dbReference type="Gene3D" id="3.80.10.10">
    <property type="entry name" value="Ribonuclease Inhibitor"/>
    <property type="match status" value="1"/>
</dbReference>
<evidence type="ECO:0000256" key="4">
    <source>
        <dbReference type="ARBA" id="ARBA00022614"/>
    </source>
</evidence>
<name>A0A8X7R473_BRACI</name>
<protein>
    <submittedName>
        <fullName evidence="11">Uncharacterized protein</fullName>
    </submittedName>
</protein>
<dbReference type="PRINTS" id="PR00019">
    <property type="entry name" value="LEURICHRPT"/>
</dbReference>
<evidence type="ECO:0000256" key="7">
    <source>
        <dbReference type="ARBA" id="ARBA00022737"/>
    </source>
</evidence>
<evidence type="ECO:0000313" key="12">
    <source>
        <dbReference type="Proteomes" id="UP000886595"/>
    </source>
</evidence>
<dbReference type="InterPro" id="IPR001611">
    <property type="entry name" value="Leu-rich_rpt"/>
</dbReference>
<evidence type="ECO:0000256" key="8">
    <source>
        <dbReference type="ARBA" id="ARBA00022989"/>
    </source>
</evidence>
<evidence type="ECO:0000256" key="2">
    <source>
        <dbReference type="ARBA" id="ARBA00009592"/>
    </source>
</evidence>
<dbReference type="SUPFAM" id="SSF52058">
    <property type="entry name" value="L domain-like"/>
    <property type="match status" value="1"/>
</dbReference>
<dbReference type="Proteomes" id="UP000886595">
    <property type="component" value="Unassembled WGS sequence"/>
</dbReference>
<proteinExistence type="inferred from homology"/>
<evidence type="ECO:0000256" key="9">
    <source>
        <dbReference type="ARBA" id="ARBA00023136"/>
    </source>
</evidence>
<reference evidence="11 12" key="1">
    <citation type="submission" date="2020-02" db="EMBL/GenBank/DDBJ databases">
        <authorList>
            <person name="Ma Q."/>
            <person name="Huang Y."/>
            <person name="Song X."/>
            <person name="Pei D."/>
        </authorList>
    </citation>
    <scope>NUCLEOTIDE SEQUENCE [LARGE SCALE GENOMIC DNA]</scope>
    <source>
        <strain evidence="11">Sxm20200214</strain>
        <tissue evidence="11">Leaf</tissue>
    </source>
</reference>
<keyword evidence="10" id="KW-0675">Receptor</keyword>
<comment type="similarity">
    <text evidence="2">Belongs to the RLP family.</text>
</comment>
<keyword evidence="5" id="KW-0812">Transmembrane</keyword>
<dbReference type="InterPro" id="IPR051502">
    <property type="entry name" value="RLP_Defense_Trigger"/>
</dbReference>
<keyword evidence="6" id="KW-0732">Signal</keyword>
<dbReference type="PANTHER" id="PTHR48062">
    <property type="entry name" value="RECEPTOR-LIKE PROTEIN 14"/>
    <property type="match status" value="1"/>
</dbReference>
<evidence type="ECO:0000313" key="11">
    <source>
        <dbReference type="EMBL" id="KAG2280948.1"/>
    </source>
</evidence>
<dbReference type="EMBL" id="JAAMPC010000011">
    <property type="protein sequence ID" value="KAG2280948.1"/>
    <property type="molecule type" value="Genomic_DNA"/>
</dbReference>
<comment type="caution">
    <text evidence="11">The sequence shown here is derived from an EMBL/GenBank/DDBJ whole genome shotgun (WGS) entry which is preliminary data.</text>
</comment>
<keyword evidence="7" id="KW-0677">Repeat</keyword>
<dbReference type="GO" id="GO:0005886">
    <property type="term" value="C:plasma membrane"/>
    <property type="evidence" value="ECO:0007669"/>
    <property type="project" value="UniProtKB-SubCell"/>
</dbReference>
<keyword evidence="9" id="KW-0472">Membrane</keyword>
<dbReference type="InterPro" id="IPR032675">
    <property type="entry name" value="LRR_dom_sf"/>
</dbReference>
<evidence type="ECO:0000256" key="3">
    <source>
        <dbReference type="ARBA" id="ARBA00022475"/>
    </source>
</evidence>
<comment type="subcellular location">
    <subcellularLocation>
        <location evidence="1">Cell membrane</location>
        <topology evidence="1">Single-pass membrane protein</topology>
    </subcellularLocation>
</comment>
<evidence type="ECO:0000256" key="6">
    <source>
        <dbReference type="ARBA" id="ARBA00022729"/>
    </source>
</evidence>
<keyword evidence="12" id="KW-1185">Reference proteome</keyword>
<keyword evidence="8" id="KW-1133">Transmembrane helix</keyword>
<keyword evidence="3" id="KW-1003">Cell membrane</keyword>
<organism evidence="11 12">
    <name type="scientific">Brassica carinata</name>
    <name type="common">Ethiopian mustard</name>
    <name type="synonym">Abyssinian cabbage</name>
    <dbReference type="NCBI Taxonomy" id="52824"/>
    <lineage>
        <taxon>Eukaryota</taxon>
        <taxon>Viridiplantae</taxon>
        <taxon>Streptophyta</taxon>
        <taxon>Embryophyta</taxon>
        <taxon>Tracheophyta</taxon>
        <taxon>Spermatophyta</taxon>
        <taxon>Magnoliopsida</taxon>
        <taxon>eudicotyledons</taxon>
        <taxon>Gunneridae</taxon>
        <taxon>Pentapetalae</taxon>
        <taxon>rosids</taxon>
        <taxon>malvids</taxon>
        <taxon>Brassicales</taxon>
        <taxon>Brassicaceae</taxon>
        <taxon>Brassiceae</taxon>
        <taxon>Brassica</taxon>
    </lineage>
</organism>
<gene>
    <name evidence="11" type="ORF">Bca52824_052168</name>
</gene>
<dbReference type="Pfam" id="PF00560">
    <property type="entry name" value="LRR_1"/>
    <property type="match status" value="3"/>
</dbReference>